<feature type="chain" id="PRO_5042242148" evidence="2">
    <location>
        <begin position="23"/>
        <end position="121"/>
    </location>
</feature>
<organism evidence="3 4">
    <name type="scientific">Ditylenchus destructor</name>
    <dbReference type="NCBI Taxonomy" id="166010"/>
    <lineage>
        <taxon>Eukaryota</taxon>
        <taxon>Metazoa</taxon>
        <taxon>Ecdysozoa</taxon>
        <taxon>Nematoda</taxon>
        <taxon>Chromadorea</taxon>
        <taxon>Rhabditida</taxon>
        <taxon>Tylenchina</taxon>
        <taxon>Tylenchomorpha</taxon>
        <taxon>Sphaerularioidea</taxon>
        <taxon>Anguinidae</taxon>
        <taxon>Anguininae</taxon>
        <taxon>Ditylenchus</taxon>
    </lineage>
</organism>
<evidence type="ECO:0000313" key="3">
    <source>
        <dbReference type="EMBL" id="KAI1723585.1"/>
    </source>
</evidence>
<feature type="region of interest" description="Disordered" evidence="1">
    <location>
        <begin position="24"/>
        <end position="121"/>
    </location>
</feature>
<evidence type="ECO:0000256" key="2">
    <source>
        <dbReference type="SAM" id="SignalP"/>
    </source>
</evidence>
<comment type="caution">
    <text evidence="3">The sequence shown here is derived from an EMBL/GenBank/DDBJ whole genome shotgun (WGS) entry which is preliminary data.</text>
</comment>
<dbReference type="AlphaFoldDB" id="A0AAD4NAN2"/>
<dbReference type="Proteomes" id="UP001201812">
    <property type="component" value="Unassembled WGS sequence"/>
</dbReference>
<gene>
    <name evidence="3" type="ORF">DdX_03748</name>
</gene>
<accession>A0AAD4NAN2</accession>
<sequence length="121" mass="13308">MVASKSLIALIFVSLYVNWIIASPISQNRPKRQAGEDEGFGFEPEGEHEEDGQNDDFGEDNEGDEEGEHGGHHGEHGHEHGGHHEQSEERPRRGGASNHNEFNVKQEAEGGASVTITNRNN</sequence>
<feature type="compositionally biased region" description="Acidic residues" evidence="1">
    <location>
        <begin position="36"/>
        <end position="67"/>
    </location>
</feature>
<name>A0AAD4NAN2_9BILA</name>
<keyword evidence="2" id="KW-0732">Signal</keyword>
<feature type="signal peptide" evidence="2">
    <location>
        <begin position="1"/>
        <end position="22"/>
    </location>
</feature>
<dbReference type="EMBL" id="JAKKPZ010000003">
    <property type="protein sequence ID" value="KAI1723585.1"/>
    <property type="molecule type" value="Genomic_DNA"/>
</dbReference>
<evidence type="ECO:0000256" key="1">
    <source>
        <dbReference type="SAM" id="MobiDB-lite"/>
    </source>
</evidence>
<keyword evidence="4" id="KW-1185">Reference proteome</keyword>
<evidence type="ECO:0000313" key="4">
    <source>
        <dbReference type="Proteomes" id="UP001201812"/>
    </source>
</evidence>
<feature type="compositionally biased region" description="Basic and acidic residues" evidence="1">
    <location>
        <begin position="68"/>
        <end position="92"/>
    </location>
</feature>
<protein>
    <submittedName>
        <fullName evidence="3">Uncharacterized protein</fullName>
    </submittedName>
</protein>
<reference evidence="3" key="1">
    <citation type="submission" date="2022-01" db="EMBL/GenBank/DDBJ databases">
        <title>Genome Sequence Resource for Two Populations of Ditylenchus destructor, the Migratory Endoparasitic Phytonematode.</title>
        <authorList>
            <person name="Zhang H."/>
            <person name="Lin R."/>
            <person name="Xie B."/>
        </authorList>
    </citation>
    <scope>NUCLEOTIDE SEQUENCE</scope>
    <source>
        <strain evidence="3">BazhouSP</strain>
    </source>
</reference>
<proteinExistence type="predicted"/>